<dbReference type="EMBL" id="JACIJF010000007">
    <property type="protein sequence ID" value="MBB5711412.1"/>
    <property type="molecule type" value="Genomic_DNA"/>
</dbReference>
<dbReference type="InterPro" id="IPR002549">
    <property type="entry name" value="AI-2E-like"/>
</dbReference>
<dbReference type="Pfam" id="PF01594">
    <property type="entry name" value="AI-2E_transport"/>
    <property type="match status" value="1"/>
</dbReference>
<evidence type="ECO:0000256" key="6">
    <source>
        <dbReference type="SAM" id="MobiDB-lite"/>
    </source>
</evidence>
<dbReference type="PANTHER" id="PTHR21716:SF62">
    <property type="entry name" value="TRANSPORT PROTEIN YDBI-RELATED"/>
    <property type="match status" value="1"/>
</dbReference>
<evidence type="ECO:0000256" key="2">
    <source>
        <dbReference type="ARBA" id="ARBA00009773"/>
    </source>
</evidence>
<comment type="similarity">
    <text evidence="2">Belongs to the autoinducer-2 exporter (AI-2E) (TC 2.A.86) family.</text>
</comment>
<evidence type="ECO:0000256" key="5">
    <source>
        <dbReference type="ARBA" id="ARBA00023136"/>
    </source>
</evidence>
<feature type="region of interest" description="Disordered" evidence="6">
    <location>
        <begin position="1"/>
        <end position="25"/>
    </location>
</feature>
<accession>A0A840YQV9</accession>
<gene>
    <name evidence="8" type="ORF">FHT02_002656</name>
</gene>
<feature type="transmembrane region" description="Helical" evidence="7">
    <location>
        <begin position="84"/>
        <end position="103"/>
    </location>
</feature>
<evidence type="ECO:0000256" key="4">
    <source>
        <dbReference type="ARBA" id="ARBA00022989"/>
    </source>
</evidence>
<evidence type="ECO:0000256" key="7">
    <source>
        <dbReference type="SAM" id="Phobius"/>
    </source>
</evidence>
<comment type="subcellular location">
    <subcellularLocation>
        <location evidence="1">Membrane</location>
        <topology evidence="1">Multi-pass membrane protein</topology>
    </subcellularLocation>
</comment>
<keyword evidence="5 7" id="KW-0472">Membrane</keyword>
<feature type="transmembrane region" description="Helical" evidence="7">
    <location>
        <begin position="36"/>
        <end position="63"/>
    </location>
</feature>
<feature type="transmembrane region" description="Helical" evidence="7">
    <location>
        <begin position="316"/>
        <end position="334"/>
    </location>
</feature>
<feature type="transmembrane region" description="Helical" evidence="7">
    <location>
        <begin position="282"/>
        <end position="304"/>
    </location>
</feature>
<proteinExistence type="inferred from homology"/>
<comment type="caution">
    <text evidence="8">The sequence shown here is derived from an EMBL/GenBank/DDBJ whole genome shotgun (WGS) entry which is preliminary data.</text>
</comment>
<evidence type="ECO:0000256" key="3">
    <source>
        <dbReference type="ARBA" id="ARBA00022692"/>
    </source>
</evidence>
<organism evidence="8 9">
    <name type="scientific">Sphingomonas xinjiangensis</name>
    <dbReference type="NCBI Taxonomy" id="643568"/>
    <lineage>
        <taxon>Bacteria</taxon>
        <taxon>Pseudomonadati</taxon>
        <taxon>Pseudomonadota</taxon>
        <taxon>Alphaproteobacteria</taxon>
        <taxon>Sphingomonadales</taxon>
        <taxon>Sphingomonadaceae</taxon>
        <taxon>Sphingomonas</taxon>
    </lineage>
</organism>
<name>A0A840YQV9_9SPHN</name>
<sequence length="385" mass="41053">MASGVPEAEGIQVTREPGPNELRDPMTRAELKRASVWFGLGIAIALIVLLIQPLLIIFAGLVLASMLDGGVRLLGRVLPIPRGVRLLIVVLLVAAFILGTFYLTGMQIAQQAGQLRETLQIQGNRVASWISSLGLMPGRSDLTGMAQQALGSVGRLTSAVGTVLGAGASLVMIVAIGLFVAMEPRIYERGLQWLVPIDARDHVSLVIGRMARVLRLLLAGRLLGMVFEGTLTWILLWIAGVPMALLLGIITGILAFIPNIGAFISGLLMVSVGFSAGQDQGLWAIAIYFAVQNFDGYVLIPLIARRTVDLPPALTLSSQILASTLFGVMGLALADPMVAMIKVALESEAERAAGLSDLRRRFRWRLGHRDTGGAIPPLAEPSPQP</sequence>
<keyword evidence="3 7" id="KW-0812">Transmembrane</keyword>
<dbReference type="GO" id="GO:0055085">
    <property type="term" value="P:transmembrane transport"/>
    <property type="evidence" value="ECO:0007669"/>
    <property type="project" value="TreeGrafter"/>
</dbReference>
<keyword evidence="9" id="KW-1185">Reference proteome</keyword>
<protein>
    <submittedName>
        <fullName evidence="8">Putative PurR-regulated permease PerM</fullName>
    </submittedName>
</protein>
<dbReference type="Proteomes" id="UP000527143">
    <property type="component" value="Unassembled WGS sequence"/>
</dbReference>
<feature type="transmembrane region" description="Helical" evidence="7">
    <location>
        <begin position="245"/>
        <end position="270"/>
    </location>
</feature>
<feature type="transmembrane region" description="Helical" evidence="7">
    <location>
        <begin position="159"/>
        <end position="181"/>
    </location>
</feature>
<evidence type="ECO:0000313" key="9">
    <source>
        <dbReference type="Proteomes" id="UP000527143"/>
    </source>
</evidence>
<keyword evidence="4 7" id="KW-1133">Transmembrane helix</keyword>
<evidence type="ECO:0000313" key="8">
    <source>
        <dbReference type="EMBL" id="MBB5711412.1"/>
    </source>
</evidence>
<reference evidence="8 9" key="1">
    <citation type="submission" date="2020-08" db="EMBL/GenBank/DDBJ databases">
        <title>Genomic Encyclopedia of Type Strains, Phase IV (KMG-IV): sequencing the most valuable type-strain genomes for metagenomic binning, comparative biology and taxonomic classification.</title>
        <authorList>
            <person name="Goeker M."/>
        </authorList>
    </citation>
    <scope>NUCLEOTIDE SEQUENCE [LARGE SCALE GENOMIC DNA]</scope>
    <source>
        <strain evidence="8 9">DSM 26736</strain>
    </source>
</reference>
<dbReference type="AlphaFoldDB" id="A0A840YQV9"/>
<dbReference type="PANTHER" id="PTHR21716">
    <property type="entry name" value="TRANSMEMBRANE PROTEIN"/>
    <property type="match status" value="1"/>
</dbReference>
<dbReference type="RefSeq" id="WP_184088196.1">
    <property type="nucleotide sequence ID" value="NZ_JACIJF010000007.1"/>
</dbReference>
<dbReference type="GO" id="GO:0016020">
    <property type="term" value="C:membrane"/>
    <property type="evidence" value="ECO:0007669"/>
    <property type="project" value="UniProtKB-SubCell"/>
</dbReference>
<feature type="transmembrane region" description="Helical" evidence="7">
    <location>
        <begin position="218"/>
        <end position="239"/>
    </location>
</feature>
<evidence type="ECO:0000256" key="1">
    <source>
        <dbReference type="ARBA" id="ARBA00004141"/>
    </source>
</evidence>